<dbReference type="AlphaFoldDB" id="A0A316TY31"/>
<dbReference type="PROSITE" id="PS51257">
    <property type="entry name" value="PROKAR_LIPOPROTEIN"/>
    <property type="match status" value="1"/>
</dbReference>
<dbReference type="InterPro" id="IPR025921">
    <property type="entry name" value="HmuY"/>
</dbReference>
<dbReference type="OrthoDB" id="5510929at2"/>
<dbReference type="RefSeq" id="WP_109644046.1">
    <property type="nucleotide sequence ID" value="NZ_QGGB01000002.1"/>
</dbReference>
<name>A0A316TY31_9BACT</name>
<dbReference type="Pfam" id="PF14064">
    <property type="entry name" value="HmuY"/>
    <property type="match status" value="1"/>
</dbReference>
<dbReference type="CDD" id="cd12105">
    <property type="entry name" value="HmuY"/>
    <property type="match status" value="1"/>
</dbReference>
<keyword evidence="3" id="KW-1185">Reference proteome</keyword>
<sequence length="214" mass="23461">MRSHFKFQLFTLFIAVLLFQACSDLTSSVEEDVITSNLQTEIVEDLDATGTEGNYTFFSLRTGELVELTDSASTDWDIAFRGTGVITNSGVSGPGNGGALLLDVPFNDVSIAPESGYAVDSDEQLAIPGGSENGWYTYTGRNNPPFAILPMDDVTIVLKTADGNHYAKLEILSYYKGNPDTGSDEFADTNTRPESRFYTFRYAIQQTEGLRDLE</sequence>
<evidence type="ECO:0008006" key="4">
    <source>
        <dbReference type="Google" id="ProtNLM"/>
    </source>
</evidence>
<feature type="signal peptide" evidence="1">
    <location>
        <begin position="1"/>
        <end position="23"/>
    </location>
</feature>
<gene>
    <name evidence="2" type="ORF">DDZ15_01200</name>
</gene>
<comment type="caution">
    <text evidence="2">The sequence shown here is derived from an EMBL/GenBank/DDBJ whole genome shotgun (WGS) entry which is preliminary data.</text>
</comment>
<dbReference type="Proteomes" id="UP000245533">
    <property type="component" value="Unassembled WGS sequence"/>
</dbReference>
<protein>
    <recommendedName>
        <fullName evidence="4">HmuY protein</fullName>
    </recommendedName>
</protein>
<evidence type="ECO:0000256" key="1">
    <source>
        <dbReference type="SAM" id="SignalP"/>
    </source>
</evidence>
<evidence type="ECO:0000313" key="2">
    <source>
        <dbReference type="EMBL" id="PWN07672.1"/>
    </source>
</evidence>
<feature type="chain" id="PRO_5016388835" description="HmuY protein" evidence="1">
    <location>
        <begin position="24"/>
        <end position="214"/>
    </location>
</feature>
<keyword evidence="1" id="KW-0732">Signal</keyword>
<evidence type="ECO:0000313" key="3">
    <source>
        <dbReference type="Proteomes" id="UP000245533"/>
    </source>
</evidence>
<dbReference type="EMBL" id="QGGB01000002">
    <property type="protein sequence ID" value="PWN07672.1"/>
    <property type="molecule type" value="Genomic_DNA"/>
</dbReference>
<proteinExistence type="predicted"/>
<accession>A0A316TY31</accession>
<organism evidence="2 3">
    <name type="scientific">Rhodohalobacter mucosus</name>
    <dbReference type="NCBI Taxonomy" id="2079485"/>
    <lineage>
        <taxon>Bacteria</taxon>
        <taxon>Pseudomonadati</taxon>
        <taxon>Balneolota</taxon>
        <taxon>Balneolia</taxon>
        <taxon>Balneolales</taxon>
        <taxon>Balneolaceae</taxon>
        <taxon>Rhodohalobacter</taxon>
    </lineage>
</organism>
<reference evidence="2 3" key="1">
    <citation type="submission" date="2018-05" db="EMBL/GenBank/DDBJ databases">
        <title>Rhodohalobacter halophilus gen. nov., sp. nov., a moderately halophilic member of the family Balneolaceae.</title>
        <authorList>
            <person name="Liu Z.-W."/>
        </authorList>
    </citation>
    <scope>NUCLEOTIDE SEQUENCE [LARGE SCALE GENOMIC DNA]</scope>
    <source>
        <strain evidence="2 3">8A47</strain>
    </source>
</reference>